<gene>
    <name evidence="9" type="primary">MYO9B</name>
    <name evidence="9" type="ORF">C6P45_000498</name>
</gene>
<dbReference type="PANTHER" id="PTHR23176:SF121">
    <property type="entry name" value="RHO-TYPE GTPASE-ACTIVATING PROTEIN 1-RELATED"/>
    <property type="match status" value="1"/>
</dbReference>
<keyword evidence="5" id="KW-0175">Coiled coil</keyword>
<dbReference type="GO" id="GO:0005933">
    <property type="term" value="C:cellular bud"/>
    <property type="evidence" value="ECO:0007669"/>
    <property type="project" value="UniProtKB-ARBA"/>
</dbReference>
<dbReference type="Pfam" id="PF00620">
    <property type="entry name" value="RhoGAP"/>
    <property type="match status" value="1"/>
</dbReference>
<feature type="domain" description="Rho-GAP" evidence="8">
    <location>
        <begin position="585"/>
        <end position="785"/>
    </location>
</feature>
<feature type="coiled-coil region" evidence="5">
    <location>
        <begin position="406"/>
        <end position="454"/>
    </location>
</feature>
<evidence type="ECO:0000313" key="10">
    <source>
        <dbReference type="Proteomes" id="UP000750334"/>
    </source>
</evidence>
<dbReference type="GO" id="GO:0007165">
    <property type="term" value="P:signal transduction"/>
    <property type="evidence" value="ECO:0007669"/>
    <property type="project" value="InterPro"/>
</dbReference>
<dbReference type="PROSITE" id="PS50023">
    <property type="entry name" value="LIM_DOMAIN_2"/>
    <property type="match status" value="1"/>
</dbReference>
<keyword evidence="10" id="KW-1185">Reference proteome</keyword>
<sequence>MTSILDATVTSSIDLPHEEELPTCVRCKLDITTGHAYELGDDKWHTHCFSCYRCNKPLSCESDFLVLGTGTLICFDCSDSCKSCGKKIDDLAIILSSSNEAYCSGCFKCCKCGDKIKDLRYAKTKRGLFCLSCHERLLAKRKYYEEKKRRLTKHLPTIPKELQGETQQPEVTVPKSPKELKIPERSRNRPLSPVRKGSNSSNHKAHKRNISIDNMLKATVADDMNHTLSPVKKSNVDDSSLDNLSLEPLENLENEGIIDSIAPQSLVAASPLLADAGFQARTSSNSTSNSYKGGLLAEALNDPRSPTSESFGGLGITSASLSPGSIPDLGIRSIDGPLKIESAKSSSSIISEVKAQPTMKPAADIEPVQMYRTPALDFSNSSTNIRGDFLNTDRDIYNDDVTERKIDASTQQLHDLEKDVQMLRDIKQKLLDEISAIEERKTKLLQEVHELDHNRSNSVPIKTDSPHVKNNRVRPPPEVPFIKLAESPSPSKEQEHVASVARQAKPKFWKLFSSSSPPKASMMTKSSSSRNVSNLGASNKIDGKESLSGHVDKLKPFANNIMQNSGSSSSISSGAKIPGSSLYGSTLVHRCEFEQLRIPKVLTSCMDNIECDEENLKSEGLYRKSGSQAVIEQLEKQFAEGKDVNLAEYDINVSTGILKRYLRKLPDPVVTFQIYEPLIEVVRKNNMTTRFPIGKSGILAPQDIAPVADILNRLPKEHIYLLRVLIVHLEKVMRYKEYNLMGLNNISLVFAPGLIRDVSGEKDISDMKERNYIIAFILEQHKQLFK</sequence>
<dbReference type="Pfam" id="PF00412">
    <property type="entry name" value="LIM"/>
    <property type="match status" value="2"/>
</dbReference>
<evidence type="ECO:0000259" key="7">
    <source>
        <dbReference type="PROSITE" id="PS50023"/>
    </source>
</evidence>
<dbReference type="PROSITE" id="PS00478">
    <property type="entry name" value="LIM_DOMAIN_1"/>
    <property type="match status" value="1"/>
</dbReference>
<keyword evidence="3 4" id="KW-0862">Zinc</keyword>
<dbReference type="CDD" id="cd09394">
    <property type="entry name" value="LIM1_Rga"/>
    <property type="match status" value="1"/>
</dbReference>
<dbReference type="AlphaFoldDB" id="A0A9P7B7S7"/>
<dbReference type="Gene3D" id="2.10.110.10">
    <property type="entry name" value="Cysteine Rich Protein"/>
    <property type="match status" value="2"/>
</dbReference>
<keyword evidence="4" id="KW-0440">LIM domain</keyword>
<evidence type="ECO:0000256" key="6">
    <source>
        <dbReference type="SAM" id="MobiDB-lite"/>
    </source>
</evidence>
<keyword evidence="1" id="KW-0343">GTPase activation</keyword>
<evidence type="ECO:0000256" key="5">
    <source>
        <dbReference type="SAM" id="Coils"/>
    </source>
</evidence>
<evidence type="ECO:0000256" key="2">
    <source>
        <dbReference type="ARBA" id="ARBA00022723"/>
    </source>
</evidence>
<accession>A0A9P7B7S7</accession>
<dbReference type="GO" id="GO:0007010">
    <property type="term" value="P:cytoskeleton organization"/>
    <property type="evidence" value="ECO:0007669"/>
    <property type="project" value="UniProtKB-ARBA"/>
</dbReference>
<dbReference type="Proteomes" id="UP000750334">
    <property type="component" value="Unassembled WGS sequence"/>
</dbReference>
<dbReference type="EMBL" id="PUHR01000115">
    <property type="protein sequence ID" value="KAG0664942.1"/>
    <property type="molecule type" value="Genomic_DNA"/>
</dbReference>
<reference evidence="9 10" key="1">
    <citation type="submission" date="2020-11" db="EMBL/GenBank/DDBJ databases">
        <title>Kefir isolates.</title>
        <authorList>
            <person name="Marcisauskas S."/>
            <person name="Kim Y."/>
            <person name="Blasche S."/>
        </authorList>
    </citation>
    <scope>NUCLEOTIDE SEQUENCE [LARGE SCALE GENOMIC DNA]</scope>
    <source>
        <strain evidence="9 10">OG2</strain>
    </source>
</reference>
<evidence type="ECO:0000313" key="9">
    <source>
        <dbReference type="EMBL" id="KAG0664942.1"/>
    </source>
</evidence>
<keyword evidence="2 4" id="KW-0479">Metal-binding</keyword>
<dbReference type="GO" id="GO:0005096">
    <property type="term" value="F:GTPase activator activity"/>
    <property type="evidence" value="ECO:0007669"/>
    <property type="project" value="UniProtKB-KW"/>
</dbReference>
<evidence type="ECO:0000256" key="3">
    <source>
        <dbReference type="ARBA" id="ARBA00022833"/>
    </source>
</evidence>
<feature type="region of interest" description="Disordered" evidence="6">
    <location>
        <begin position="155"/>
        <end position="210"/>
    </location>
</feature>
<dbReference type="SUPFAM" id="SSF48350">
    <property type="entry name" value="GTPase activation domain, GAP"/>
    <property type="match status" value="1"/>
</dbReference>
<organism evidence="9 10">
    <name type="scientific">Maudiozyma exigua</name>
    <name type="common">Yeast</name>
    <name type="synonym">Kazachstania exigua</name>
    <dbReference type="NCBI Taxonomy" id="34358"/>
    <lineage>
        <taxon>Eukaryota</taxon>
        <taxon>Fungi</taxon>
        <taxon>Dikarya</taxon>
        <taxon>Ascomycota</taxon>
        <taxon>Saccharomycotina</taxon>
        <taxon>Saccharomycetes</taxon>
        <taxon>Saccharomycetales</taxon>
        <taxon>Saccharomycetaceae</taxon>
        <taxon>Maudiozyma</taxon>
    </lineage>
</organism>
<dbReference type="CDD" id="cd00159">
    <property type="entry name" value="RhoGAP"/>
    <property type="match status" value="1"/>
</dbReference>
<dbReference type="InterPro" id="IPR001781">
    <property type="entry name" value="Znf_LIM"/>
</dbReference>
<dbReference type="InterPro" id="IPR000198">
    <property type="entry name" value="RhoGAP_dom"/>
</dbReference>
<feature type="compositionally biased region" description="Basic and acidic residues" evidence="6">
    <location>
        <begin position="176"/>
        <end position="187"/>
    </location>
</feature>
<evidence type="ECO:0000256" key="4">
    <source>
        <dbReference type="PROSITE-ProRule" id="PRU00125"/>
    </source>
</evidence>
<dbReference type="CDD" id="cd09395">
    <property type="entry name" value="LIM2_Rga"/>
    <property type="match status" value="1"/>
</dbReference>
<name>A0A9P7B7S7_MAUEX</name>
<comment type="caution">
    <text evidence="9">The sequence shown here is derived from an EMBL/GenBank/DDBJ whole genome shotgun (WGS) entry which is preliminary data.</text>
</comment>
<dbReference type="GO" id="GO:0046872">
    <property type="term" value="F:metal ion binding"/>
    <property type="evidence" value="ECO:0007669"/>
    <property type="project" value="UniProtKB-KW"/>
</dbReference>
<dbReference type="FunFam" id="2.10.110.10:FF:000123">
    <property type="entry name" value="Rho GTPase-activating protein"/>
    <property type="match status" value="1"/>
</dbReference>
<dbReference type="InterPro" id="IPR050729">
    <property type="entry name" value="Rho-GAP"/>
</dbReference>
<dbReference type="SMART" id="SM00324">
    <property type="entry name" value="RhoGAP"/>
    <property type="match status" value="1"/>
</dbReference>
<dbReference type="PANTHER" id="PTHR23176">
    <property type="entry name" value="RHO/RAC/CDC GTPASE-ACTIVATING PROTEIN"/>
    <property type="match status" value="1"/>
</dbReference>
<feature type="compositionally biased region" description="Polar residues" evidence="6">
    <location>
        <begin position="515"/>
        <end position="537"/>
    </location>
</feature>
<dbReference type="SMART" id="SM00132">
    <property type="entry name" value="LIM"/>
    <property type="match status" value="2"/>
</dbReference>
<protein>
    <submittedName>
        <fullName evidence="9">Unconventional myosin-IXb</fullName>
    </submittedName>
</protein>
<proteinExistence type="predicted"/>
<feature type="region of interest" description="Disordered" evidence="6">
    <location>
        <begin position="515"/>
        <end position="547"/>
    </location>
</feature>
<dbReference type="InterPro" id="IPR008936">
    <property type="entry name" value="Rho_GTPase_activation_prot"/>
</dbReference>
<dbReference type="Gene3D" id="1.10.555.10">
    <property type="entry name" value="Rho GTPase activation protein"/>
    <property type="match status" value="1"/>
</dbReference>
<evidence type="ECO:0000256" key="1">
    <source>
        <dbReference type="ARBA" id="ARBA00022468"/>
    </source>
</evidence>
<evidence type="ECO:0000259" key="8">
    <source>
        <dbReference type="PROSITE" id="PS50238"/>
    </source>
</evidence>
<feature type="domain" description="LIM zinc-binding" evidence="7">
    <location>
        <begin position="79"/>
        <end position="140"/>
    </location>
</feature>
<dbReference type="GO" id="GO:0005938">
    <property type="term" value="C:cell cortex"/>
    <property type="evidence" value="ECO:0007669"/>
    <property type="project" value="UniProtKB-ARBA"/>
</dbReference>
<dbReference type="PROSITE" id="PS50238">
    <property type="entry name" value="RHOGAP"/>
    <property type="match status" value="1"/>
</dbReference>
<dbReference type="OrthoDB" id="19923at2759"/>
<feature type="region of interest" description="Disordered" evidence="6">
    <location>
        <begin position="456"/>
        <end position="476"/>
    </location>
</feature>